<gene>
    <name evidence="2" type="ORF">EAX62_01825</name>
</gene>
<dbReference type="OrthoDB" id="3254362at2"/>
<evidence type="ECO:0000313" key="2">
    <source>
        <dbReference type="EMBL" id="RMB61420.1"/>
    </source>
</evidence>
<dbReference type="Proteomes" id="UP000275256">
    <property type="component" value="Unassembled WGS sequence"/>
</dbReference>
<protein>
    <submittedName>
        <fullName evidence="2">Uncharacterized protein</fullName>
    </submittedName>
</protein>
<dbReference type="RefSeq" id="WP_121899967.1">
    <property type="nucleotide sequence ID" value="NZ_REFW01000001.1"/>
</dbReference>
<dbReference type="AlphaFoldDB" id="A0A3M0G8R0"/>
<name>A0A3M0G8R0_9ACTN</name>
<sequence length="140" mass="15270">MNPMSDRDERAADAQRRVEMGQQAARREAQAAQVLIDEFVATALANGPAPVPLKATTLDGHVVKTDKTGWYLRQNHSVAIDVDGGYHTLTVPGGWMERFRGVKLPGTQPSLEVGRGGRDGETGYLREFLAWVLAGRVAQD</sequence>
<feature type="region of interest" description="Disordered" evidence="1">
    <location>
        <begin position="1"/>
        <end position="24"/>
    </location>
</feature>
<keyword evidence="3" id="KW-1185">Reference proteome</keyword>
<comment type="caution">
    <text evidence="2">The sequence shown here is derived from an EMBL/GenBank/DDBJ whole genome shotgun (WGS) entry which is preliminary data.</text>
</comment>
<reference evidence="2 3" key="1">
    <citation type="submission" date="2018-10" db="EMBL/GenBank/DDBJ databases">
        <title>Tessaracoccus antarcticuss sp. nov., isolated from sediment.</title>
        <authorList>
            <person name="Zhou L.Y."/>
            <person name="Du Z.J."/>
        </authorList>
    </citation>
    <scope>NUCLEOTIDE SEQUENCE [LARGE SCALE GENOMIC DNA]</scope>
    <source>
        <strain evidence="2 3">JDX10</strain>
    </source>
</reference>
<evidence type="ECO:0000256" key="1">
    <source>
        <dbReference type="SAM" id="MobiDB-lite"/>
    </source>
</evidence>
<dbReference type="EMBL" id="REFW01000001">
    <property type="protein sequence ID" value="RMB61420.1"/>
    <property type="molecule type" value="Genomic_DNA"/>
</dbReference>
<organism evidence="2 3">
    <name type="scientific">Tessaracoccus antarcticus</name>
    <dbReference type="NCBI Taxonomy" id="2479848"/>
    <lineage>
        <taxon>Bacteria</taxon>
        <taxon>Bacillati</taxon>
        <taxon>Actinomycetota</taxon>
        <taxon>Actinomycetes</taxon>
        <taxon>Propionibacteriales</taxon>
        <taxon>Propionibacteriaceae</taxon>
        <taxon>Tessaracoccus</taxon>
    </lineage>
</organism>
<proteinExistence type="predicted"/>
<evidence type="ECO:0000313" key="3">
    <source>
        <dbReference type="Proteomes" id="UP000275256"/>
    </source>
</evidence>
<accession>A0A3M0G8R0</accession>